<keyword evidence="3" id="KW-0560">Oxidoreductase</keyword>
<dbReference type="RefSeq" id="XP_025362779.1">
    <property type="nucleotide sequence ID" value="XM_025504393.1"/>
</dbReference>
<accession>A0A316USA8</accession>
<gene>
    <name evidence="5" type="ORF">BDZ90DRAFT_219246</name>
</gene>
<dbReference type="GO" id="GO:0050085">
    <property type="term" value="F:mannitol 2-dehydrogenase (NADP+) activity"/>
    <property type="evidence" value="ECO:0007669"/>
    <property type="project" value="UniProtKB-ARBA"/>
</dbReference>
<keyword evidence="6" id="KW-1185">Reference proteome</keyword>
<dbReference type="GeneID" id="37026216"/>
<feature type="region of interest" description="Disordered" evidence="4">
    <location>
        <begin position="22"/>
        <end position="59"/>
    </location>
</feature>
<dbReference type="STRING" id="1569628.A0A316USA8"/>
<organism evidence="5 6">
    <name type="scientific">Jaminaea rosea</name>
    <dbReference type="NCBI Taxonomy" id="1569628"/>
    <lineage>
        <taxon>Eukaryota</taxon>
        <taxon>Fungi</taxon>
        <taxon>Dikarya</taxon>
        <taxon>Basidiomycota</taxon>
        <taxon>Ustilaginomycotina</taxon>
        <taxon>Exobasidiomycetes</taxon>
        <taxon>Microstromatales</taxon>
        <taxon>Microstromatales incertae sedis</taxon>
        <taxon>Jaminaea</taxon>
    </lineage>
</organism>
<evidence type="ECO:0000256" key="3">
    <source>
        <dbReference type="ARBA" id="ARBA00023002"/>
    </source>
</evidence>
<dbReference type="Pfam" id="PF13561">
    <property type="entry name" value="adh_short_C2"/>
    <property type="match status" value="1"/>
</dbReference>
<dbReference type="GO" id="GO:0005975">
    <property type="term" value="P:carbohydrate metabolic process"/>
    <property type="evidence" value="ECO:0007669"/>
    <property type="project" value="UniProtKB-ARBA"/>
</dbReference>
<dbReference type="PANTHER" id="PTHR43008:SF14">
    <property type="entry name" value="DEHYDROGENASE ARBD, PUTATIVE-RELATED"/>
    <property type="match status" value="1"/>
</dbReference>
<dbReference type="Proteomes" id="UP000245884">
    <property type="component" value="Unassembled WGS sequence"/>
</dbReference>
<dbReference type="GO" id="GO:0044281">
    <property type="term" value="P:small molecule metabolic process"/>
    <property type="evidence" value="ECO:0007669"/>
    <property type="project" value="UniProtKB-ARBA"/>
</dbReference>
<name>A0A316USA8_9BASI</name>
<sequence>MAASYGRVSAFSTSSHVLAGKKSANAIDESERRTFPSSSNLPPAGESKGPEYIQGDEGSHGARTLKSFSMAGKVCVVTGGARGLGNLMARALVESGCDKLAILDLDQDDASGSAKAMTEWIEGEEGGGVKAGTVDIRGFKCDVSNEDSVKKAFEEVKSAFGAPTTVVNSAGIVENFPALEYPTDRLQKLYAINVFGSHYVSREAAKHMISSSITGGSIILVASMSGSIVNIPQPQAPYNASKAAVKHLGACLAVEWAKHGIRVNTLSPGYMLTSLTQQMFDRNAEGKQLRKTWEGMIPMGKMGMPEDLKGAAVYLASDASRYTTGSDLIVDGGYTST</sequence>
<dbReference type="FunFam" id="3.40.50.720:FF:000090">
    <property type="entry name" value="NADP-dependent mannitol dehydrogenase"/>
    <property type="match status" value="1"/>
</dbReference>
<dbReference type="PRINTS" id="PR00081">
    <property type="entry name" value="GDHRDH"/>
</dbReference>
<dbReference type="PRINTS" id="PR00080">
    <property type="entry name" value="SDRFAMILY"/>
</dbReference>
<evidence type="ECO:0000256" key="4">
    <source>
        <dbReference type="SAM" id="MobiDB-lite"/>
    </source>
</evidence>
<dbReference type="Gene3D" id="3.40.50.720">
    <property type="entry name" value="NAD(P)-binding Rossmann-like Domain"/>
    <property type="match status" value="1"/>
</dbReference>
<comment type="similarity">
    <text evidence="1">Belongs to the short-chain dehydrogenases/reductases (SDR) family.</text>
</comment>
<dbReference type="OrthoDB" id="5325318at2759"/>
<dbReference type="InterPro" id="IPR036291">
    <property type="entry name" value="NAD(P)-bd_dom_sf"/>
</dbReference>
<dbReference type="GO" id="GO:0050664">
    <property type="term" value="F:oxidoreductase activity, acting on NAD(P)H, oxygen as acceptor"/>
    <property type="evidence" value="ECO:0007669"/>
    <property type="project" value="TreeGrafter"/>
</dbReference>
<evidence type="ECO:0000313" key="6">
    <source>
        <dbReference type="Proteomes" id="UP000245884"/>
    </source>
</evidence>
<dbReference type="EMBL" id="KZ819666">
    <property type="protein sequence ID" value="PWN28167.1"/>
    <property type="molecule type" value="Genomic_DNA"/>
</dbReference>
<dbReference type="AlphaFoldDB" id="A0A316USA8"/>
<dbReference type="SUPFAM" id="SSF51735">
    <property type="entry name" value="NAD(P)-binding Rossmann-fold domains"/>
    <property type="match status" value="1"/>
</dbReference>
<keyword evidence="2" id="KW-0521">NADP</keyword>
<dbReference type="InterPro" id="IPR020904">
    <property type="entry name" value="Sc_DH/Rdtase_CS"/>
</dbReference>
<dbReference type="InterPro" id="IPR002347">
    <property type="entry name" value="SDR_fam"/>
</dbReference>
<evidence type="ECO:0000256" key="1">
    <source>
        <dbReference type="ARBA" id="ARBA00006484"/>
    </source>
</evidence>
<evidence type="ECO:0000256" key="2">
    <source>
        <dbReference type="ARBA" id="ARBA00022857"/>
    </source>
</evidence>
<reference evidence="5 6" key="1">
    <citation type="journal article" date="2018" name="Mol. Biol. Evol.">
        <title>Broad Genomic Sampling Reveals a Smut Pathogenic Ancestry of the Fungal Clade Ustilaginomycotina.</title>
        <authorList>
            <person name="Kijpornyongpan T."/>
            <person name="Mondo S.J."/>
            <person name="Barry K."/>
            <person name="Sandor L."/>
            <person name="Lee J."/>
            <person name="Lipzen A."/>
            <person name="Pangilinan J."/>
            <person name="LaButti K."/>
            <person name="Hainaut M."/>
            <person name="Henrissat B."/>
            <person name="Grigoriev I.V."/>
            <person name="Spatafora J.W."/>
            <person name="Aime M.C."/>
        </authorList>
    </citation>
    <scope>NUCLEOTIDE SEQUENCE [LARGE SCALE GENOMIC DNA]</scope>
    <source>
        <strain evidence="5 6">MCA 5214</strain>
    </source>
</reference>
<evidence type="ECO:0000313" key="5">
    <source>
        <dbReference type="EMBL" id="PWN28167.1"/>
    </source>
</evidence>
<protein>
    <submittedName>
        <fullName evidence="5">NAD(P)-binding protein</fullName>
    </submittedName>
</protein>
<proteinExistence type="inferred from homology"/>
<dbReference type="PROSITE" id="PS00061">
    <property type="entry name" value="ADH_SHORT"/>
    <property type="match status" value="1"/>
</dbReference>
<dbReference type="PANTHER" id="PTHR43008">
    <property type="entry name" value="BENZIL REDUCTASE"/>
    <property type="match status" value="1"/>
</dbReference>